<dbReference type="EMBL" id="JACHMH010000001">
    <property type="protein sequence ID" value="MBB4682075.1"/>
    <property type="molecule type" value="Genomic_DNA"/>
</dbReference>
<sequence>MHGDFSRLTFRPDKRFSAVLAQQGRVQLDAEANEQVRIDQHRQRTAIGDIIGRFGGPRGANGFKLTYVPKDKAPASLVIGGGRYYVDGILVEASRPPRGVPVLDDPETDPTPAPPAEWTYWDQPDAHRDQERPDEAHHLPAEFPFLAYLLVTEHLVTAIQDPEIRETALGPALPDTTARTKVSWQVLPLTAKDGLQIPERPTPENLMAAFDGWVERGRATGRLAARAERPARTEDDPCLSAPDARFRGLENQLYRVEIHAGGKEPTFKWSRENGSVALPVSTVDKTWVTLAEGARDLKLGLSIGDWVELADDASVARGEIGPLAQVRDIDTEALRVELSVESATGVGRPGRHAFLRRWDQRGDARPVQEGRWLDLEDGVQVWFAPGGKYRGGDYWLIPARTLSGEVEWPRNERGEPLLRPQLGIVRHYAPLAWIPAAGQLTDLRLTFGPIAQHVVSEL</sequence>
<dbReference type="Pfam" id="PF20129">
    <property type="entry name" value="DUF6519"/>
    <property type="match status" value="2"/>
</dbReference>
<dbReference type="Proteomes" id="UP000533598">
    <property type="component" value="Unassembled WGS sequence"/>
</dbReference>
<dbReference type="InterPro" id="IPR045392">
    <property type="entry name" value="DUF6519"/>
</dbReference>
<dbReference type="RefSeq" id="WP_185009097.1">
    <property type="nucleotide sequence ID" value="NZ_BAAAUI010000061.1"/>
</dbReference>
<keyword evidence="2" id="KW-1185">Reference proteome</keyword>
<proteinExistence type="predicted"/>
<protein>
    <submittedName>
        <fullName evidence="1">Uncharacterized protein</fullName>
    </submittedName>
</protein>
<gene>
    <name evidence="1" type="ORF">HNR67_008193</name>
</gene>
<dbReference type="AlphaFoldDB" id="A0A7W7CIX8"/>
<evidence type="ECO:0000313" key="2">
    <source>
        <dbReference type="Proteomes" id="UP000533598"/>
    </source>
</evidence>
<evidence type="ECO:0000313" key="1">
    <source>
        <dbReference type="EMBL" id="MBB4682075.1"/>
    </source>
</evidence>
<comment type="caution">
    <text evidence="1">The sequence shown here is derived from an EMBL/GenBank/DDBJ whole genome shotgun (WGS) entry which is preliminary data.</text>
</comment>
<accession>A0A7W7CIX8</accession>
<organism evidence="1 2">
    <name type="scientific">Crossiella cryophila</name>
    <dbReference type="NCBI Taxonomy" id="43355"/>
    <lineage>
        <taxon>Bacteria</taxon>
        <taxon>Bacillati</taxon>
        <taxon>Actinomycetota</taxon>
        <taxon>Actinomycetes</taxon>
        <taxon>Pseudonocardiales</taxon>
        <taxon>Pseudonocardiaceae</taxon>
        <taxon>Crossiella</taxon>
    </lineage>
</organism>
<reference evidence="1 2" key="1">
    <citation type="submission" date="2020-08" db="EMBL/GenBank/DDBJ databases">
        <title>Sequencing the genomes of 1000 actinobacteria strains.</title>
        <authorList>
            <person name="Klenk H.-P."/>
        </authorList>
    </citation>
    <scope>NUCLEOTIDE SEQUENCE [LARGE SCALE GENOMIC DNA]</scope>
    <source>
        <strain evidence="1 2">DSM 44230</strain>
    </source>
</reference>
<name>A0A7W7CIX8_9PSEU</name>